<comment type="caution">
    <text evidence="2">The sequence shown here is derived from an EMBL/GenBank/DDBJ whole genome shotgun (WGS) entry which is preliminary data.</text>
</comment>
<dbReference type="EMBL" id="LRPC01000028">
    <property type="protein sequence ID" value="KYG73336.1"/>
    <property type="molecule type" value="Genomic_DNA"/>
</dbReference>
<sequence>MANQNQLRRYYLIYEKVKNHSFPSRKKILKDLDELHDIYIDKRTLIRDIEQIQNYGIEIEYDRKENGYYIAAEEGYSSGSVRFLEIAYLADNLSKENYAKYISYGEADLLKGISNVPKLLEAIDKKRVITFRHHSYQRESINQRSIQPYLLREYLNRWYVIGYKTDTKELRTYGVDRISDLEITKSSFERRPNHNIESLFDHVIGVVFDANQLIKVEFKAPLSQKNYLNSLPLHKSQQHLIDDNDESYFQMEVVHNYELEQKLLMHSAFITVTKPKSLVMALKAIFKGIGERYSTIDKWGIRS</sequence>
<dbReference type="InterPro" id="IPR051534">
    <property type="entry name" value="CBASS_pafABC_assoc_protein"/>
</dbReference>
<evidence type="ECO:0000313" key="2">
    <source>
        <dbReference type="EMBL" id="KYG73336.1"/>
    </source>
</evidence>
<evidence type="ECO:0000259" key="1">
    <source>
        <dbReference type="Pfam" id="PF13280"/>
    </source>
</evidence>
<dbReference type="PANTHER" id="PTHR34580:SF9">
    <property type="entry name" value="SLL5097 PROTEIN"/>
    <property type="match status" value="1"/>
</dbReference>
<feature type="domain" description="WYL" evidence="1">
    <location>
        <begin position="116"/>
        <end position="183"/>
    </location>
</feature>
<dbReference type="InterPro" id="IPR026881">
    <property type="entry name" value="WYL_dom"/>
</dbReference>
<accession>A0A150X3N7</accession>
<organism evidence="2 3">
    <name type="scientific">Roseivirga spongicola</name>
    <dbReference type="NCBI Taxonomy" id="333140"/>
    <lineage>
        <taxon>Bacteria</taxon>
        <taxon>Pseudomonadati</taxon>
        <taxon>Bacteroidota</taxon>
        <taxon>Cytophagia</taxon>
        <taxon>Cytophagales</taxon>
        <taxon>Roseivirgaceae</taxon>
        <taxon>Roseivirga</taxon>
    </lineage>
</organism>
<dbReference type="OrthoDB" id="43316at2"/>
<dbReference type="RefSeq" id="WP_068221541.1">
    <property type="nucleotide sequence ID" value="NZ_LRPC01000028.1"/>
</dbReference>
<gene>
    <name evidence="2" type="ORF">AWW68_11555</name>
</gene>
<reference evidence="2 3" key="1">
    <citation type="submission" date="2016-01" db="EMBL/GenBank/DDBJ databases">
        <title>Genome sequencing of Roseivirga spongicola UST030701-084.</title>
        <authorList>
            <person name="Selvaratnam C."/>
            <person name="Thevarajoo S."/>
            <person name="Goh K.M."/>
            <person name="Ee R."/>
            <person name="Chan K.-G."/>
            <person name="Chong C.S."/>
        </authorList>
    </citation>
    <scope>NUCLEOTIDE SEQUENCE [LARGE SCALE GENOMIC DNA]</scope>
    <source>
        <strain evidence="2 3">UST030701-084</strain>
    </source>
</reference>
<dbReference type="Pfam" id="PF13280">
    <property type="entry name" value="WYL"/>
    <property type="match status" value="1"/>
</dbReference>
<name>A0A150X3N7_9BACT</name>
<dbReference type="STRING" id="333140.AWW68_11555"/>
<protein>
    <recommendedName>
        <fullName evidence="1">WYL domain-containing protein</fullName>
    </recommendedName>
</protein>
<dbReference type="AlphaFoldDB" id="A0A150X3N7"/>
<proteinExistence type="predicted"/>
<dbReference type="PANTHER" id="PTHR34580">
    <property type="match status" value="1"/>
</dbReference>
<evidence type="ECO:0000313" key="3">
    <source>
        <dbReference type="Proteomes" id="UP000075606"/>
    </source>
</evidence>
<dbReference type="PROSITE" id="PS52050">
    <property type="entry name" value="WYL"/>
    <property type="match status" value="1"/>
</dbReference>
<keyword evidence="3" id="KW-1185">Reference proteome</keyword>
<dbReference type="Proteomes" id="UP000075606">
    <property type="component" value="Unassembled WGS sequence"/>
</dbReference>